<dbReference type="InterPro" id="IPR018957">
    <property type="entry name" value="Znf_C3HC4_RING-type"/>
</dbReference>
<keyword evidence="8" id="KW-1185">Reference proteome</keyword>
<evidence type="ECO:0000256" key="1">
    <source>
        <dbReference type="ARBA" id="ARBA00022723"/>
    </source>
</evidence>
<dbReference type="GO" id="GO:0008270">
    <property type="term" value="F:zinc ion binding"/>
    <property type="evidence" value="ECO:0007669"/>
    <property type="project" value="UniProtKB-KW"/>
</dbReference>
<dbReference type="PANTHER" id="PTHR22894:SF2">
    <property type="entry name" value="RING-TYPE DOMAIN-CONTAINING PROTEIN"/>
    <property type="match status" value="1"/>
</dbReference>
<evidence type="ECO:0000256" key="5">
    <source>
        <dbReference type="SAM" id="Phobius"/>
    </source>
</evidence>
<organism evidence="7 8">
    <name type="scientific">Hippocampus comes</name>
    <name type="common">Tiger tail seahorse</name>
    <dbReference type="NCBI Taxonomy" id="109280"/>
    <lineage>
        <taxon>Eukaryota</taxon>
        <taxon>Metazoa</taxon>
        <taxon>Chordata</taxon>
        <taxon>Craniata</taxon>
        <taxon>Vertebrata</taxon>
        <taxon>Euteleostomi</taxon>
        <taxon>Actinopterygii</taxon>
        <taxon>Neopterygii</taxon>
        <taxon>Teleostei</taxon>
        <taxon>Neoteleostei</taxon>
        <taxon>Acanthomorphata</taxon>
        <taxon>Syngnathiaria</taxon>
        <taxon>Syngnathiformes</taxon>
        <taxon>Syngnathoidei</taxon>
        <taxon>Syngnathidae</taxon>
        <taxon>Hippocampus</taxon>
    </lineage>
</organism>
<accession>A0A3Q2ZKR1</accession>
<dbReference type="OMA" id="NGVNMAR"/>
<feature type="transmembrane region" description="Helical" evidence="5">
    <location>
        <begin position="122"/>
        <end position="143"/>
    </location>
</feature>
<keyword evidence="1" id="KW-0479">Metal-binding</keyword>
<evidence type="ECO:0000256" key="2">
    <source>
        <dbReference type="ARBA" id="ARBA00022771"/>
    </source>
</evidence>
<keyword evidence="5" id="KW-0812">Transmembrane</keyword>
<dbReference type="PANTHER" id="PTHR22894">
    <property type="entry name" value="RING-TYPE DOMAIN-CONTAINING PROTEIN"/>
    <property type="match status" value="1"/>
</dbReference>
<dbReference type="Ensembl" id="ENSHCOT00000022761.1">
    <property type="protein sequence ID" value="ENSHCOP00000027023.1"/>
    <property type="gene ID" value="ENSHCOG00000018512.1"/>
</dbReference>
<dbReference type="SMART" id="SM00184">
    <property type="entry name" value="RING"/>
    <property type="match status" value="1"/>
</dbReference>
<dbReference type="Gene3D" id="3.30.40.10">
    <property type="entry name" value="Zinc/RING finger domain, C3HC4 (zinc finger)"/>
    <property type="match status" value="1"/>
</dbReference>
<dbReference type="InterPro" id="IPR001841">
    <property type="entry name" value="Znf_RING"/>
</dbReference>
<proteinExistence type="predicted"/>
<evidence type="ECO:0000313" key="8">
    <source>
        <dbReference type="Proteomes" id="UP000264820"/>
    </source>
</evidence>
<dbReference type="AlphaFoldDB" id="A0A3Q2ZKR1"/>
<dbReference type="GO" id="GO:0061630">
    <property type="term" value="F:ubiquitin protein ligase activity"/>
    <property type="evidence" value="ECO:0007669"/>
    <property type="project" value="InterPro"/>
</dbReference>
<keyword evidence="5" id="KW-1133">Transmembrane helix</keyword>
<evidence type="ECO:0000256" key="4">
    <source>
        <dbReference type="PROSITE-ProRule" id="PRU00175"/>
    </source>
</evidence>
<evidence type="ECO:0000256" key="3">
    <source>
        <dbReference type="ARBA" id="ARBA00022833"/>
    </source>
</evidence>
<dbReference type="SUPFAM" id="SSF57850">
    <property type="entry name" value="RING/U-box"/>
    <property type="match status" value="1"/>
</dbReference>
<reference evidence="7" key="1">
    <citation type="submission" date="2025-08" db="UniProtKB">
        <authorList>
            <consortium name="Ensembl"/>
        </authorList>
    </citation>
    <scope>IDENTIFICATION</scope>
</reference>
<dbReference type="PROSITE" id="PS50089">
    <property type="entry name" value="ZF_RING_2"/>
    <property type="match status" value="1"/>
</dbReference>
<keyword evidence="2 4" id="KW-0863">Zinc-finger</keyword>
<name>A0A3Q2ZKR1_HIPCM</name>
<dbReference type="InterPro" id="IPR038896">
    <property type="entry name" value="RNF170"/>
</dbReference>
<reference evidence="7" key="2">
    <citation type="submission" date="2025-09" db="UniProtKB">
        <authorList>
            <consortium name="Ensembl"/>
        </authorList>
    </citation>
    <scope>IDENTIFICATION</scope>
</reference>
<feature type="transmembrane region" description="Helical" evidence="5">
    <location>
        <begin position="163"/>
        <end position="180"/>
    </location>
</feature>
<feature type="domain" description="RING-type" evidence="6">
    <location>
        <begin position="16"/>
        <end position="58"/>
    </location>
</feature>
<keyword evidence="3" id="KW-0862">Zinc</keyword>
<dbReference type="Pfam" id="PF00097">
    <property type="entry name" value="zf-C3HC4"/>
    <property type="match status" value="1"/>
</dbReference>
<dbReference type="GeneTree" id="ENSGT00390000017123"/>
<dbReference type="InterPro" id="IPR013083">
    <property type="entry name" value="Znf_RING/FYVE/PHD"/>
</dbReference>
<dbReference type="Proteomes" id="UP000264820">
    <property type="component" value="Unplaced"/>
</dbReference>
<evidence type="ECO:0000259" key="6">
    <source>
        <dbReference type="PROSITE" id="PS50089"/>
    </source>
</evidence>
<keyword evidence="5" id="KW-0472">Membrane</keyword>
<protein>
    <submittedName>
        <fullName evidence="7">Si:dkey-183n20.15</fullName>
    </submittedName>
</protein>
<evidence type="ECO:0000313" key="7">
    <source>
        <dbReference type="Ensembl" id="ENSHCOP00000027023.1"/>
    </source>
</evidence>
<sequence>ECPPSCPLTSQRERHCPVCLQVASFPVQTNCGHLFCPCLIAYWRHGTWLDAVNCPLCRQKVSVMCQLFNESRPDQQSKDVLGQISDYNKRYSGAPRRIRDYLSDAPILLQLAVRGSGTPGGLVWLFFLRVALCCAGTAVSVAYPPTPSGSLKTSPTLCGLLGLLDDLVVVVLLLLCVLNVNHQM</sequence>